<evidence type="ECO:0000256" key="6">
    <source>
        <dbReference type="RuleBase" id="RU367095"/>
    </source>
</evidence>
<comment type="subcellular location">
    <subcellularLocation>
        <location evidence="6">Cytoplasm</location>
    </subcellularLocation>
    <subcellularLocation>
        <location evidence="6">Endosome</location>
    </subcellularLocation>
</comment>
<evidence type="ECO:0000259" key="7">
    <source>
        <dbReference type="PROSITE" id="PS51495"/>
    </source>
</evidence>
<gene>
    <name evidence="8" type="primary">Vigan.06G063000</name>
    <name evidence="8" type="ORF">VIGAN_06063000</name>
</gene>
<dbReference type="Pfam" id="PF04157">
    <property type="entry name" value="EAP30"/>
    <property type="match status" value="1"/>
</dbReference>
<dbReference type="InterPro" id="IPR011993">
    <property type="entry name" value="PH-like_dom_sf"/>
</dbReference>
<keyword evidence="4 6" id="KW-0653">Protein transport</keyword>
<dbReference type="Gene3D" id="1.10.10.10">
    <property type="entry name" value="Winged helix-like DNA-binding domain superfamily/Winged helix DNA-binding domain"/>
    <property type="match status" value="2"/>
</dbReference>
<dbReference type="GO" id="GO:0043130">
    <property type="term" value="F:ubiquitin binding"/>
    <property type="evidence" value="ECO:0007669"/>
    <property type="project" value="UniProtKB-UniRule"/>
</dbReference>
<dbReference type="InterPro" id="IPR037855">
    <property type="entry name" value="Vps36"/>
</dbReference>
<dbReference type="InterPro" id="IPR036388">
    <property type="entry name" value="WH-like_DNA-bd_sf"/>
</dbReference>
<dbReference type="FunFam" id="2.30.29.30:FF:000601">
    <property type="entry name" value="Vacuolar protein sorting-associated protein 36"/>
    <property type="match status" value="1"/>
</dbReference>
<dbReference type="Pfam" id="PF11605">
    <property type="entry name" value="Vps36_ESCRT-II"/>
    <property type="match status" value="1"/>
</dbReference>
<comment type="similarity">
    <text evidence="1 6">Belongs to the VPS36 family.</text>
</comment>
<dbReference type="PROSITE" id="PS51495">
    <property type="entry name" value="GLUE"/>
    <property type="match status" value="1"/>
</dbReference>
<evidence type="ECO:0000256" key="1">
    <source>
        <dbReference type="ARBA" id="ARBA00009697"/>
    </source>
</evidence>
<keyword evidence="9" id="KW-1185">Reference proteome</keyword>
<dbReference type="EMBL" id="AP015039">
    <property type="protein sequence ID" value="BAT89631.1"/>
    <property type="molecule type" value="Genomic_DNA"/>
</dbReference>
<evidence type="ECO:0000256" key="4">
    <source>
        <dbReference type="ARBA" id="ARBA00022927"/>
    </source>
</evidence>
<dbReference type="Gene3D" id="6.10.140.260">
    <property type="match status" value="1"/>
</dbReference>
<dbReference type="PANTHER" id="PTHR13128">
    <property type="entry name" value="VACUOLAR PROTEIN-SORTING-ASSOCIATED PROTEIN 36"/>
    <property type="match status" value="1"/>
</dbReference>
<dbReference type="Gene3D" id="2.30.29.30">
    <property type="entry name" value="Pleckstrin-homology domain (PH domain)/Phosphotyrosine-binding domain (PTB)"/>
    <property type="match status" value="1"/>
</dbReference>
<dbReference type="PANTHER" id="PTHR13128:SF12">
    <property type="entry name" value="VACUOLAR PROTEIN-SORTING-ASSOCIATED PROTEIN 36"/>
    <property type="match status" value="1"/>
</dbReference>
<dbReference type="OrthoDB" id="271448at2759"/>
<evidence type="ECO:0000256" key="2">
    <source>
        <dbReference type="ARBA" id="ARBA00022448"/>
    </source>
</evidence>
<dbReference type="GO" id="GO:0000814">
    <property type="term" value="C:ESCRT II complex"/>
    <property type="evidence" value="ECO:0007669"/>
    <property type="project" value="UniProtKB-UniRule"/>
</dbReference>
<dbReference type="GO" id="GO:0031902">
    <property type="term" value="C:late endosome membrane"/>
    <property type="evidence" value="ECO:0007669"/>
    <property type="project" value="UniProtKB-UniRule"/>
</dbReference>
<dbReference type="GO" id="GO:0032266">
    <property type="term" value="F:phosphatidylinositol-3-phosphate binding"/>
    <property type="evidence" value="ECO:0007669"/>
    <property type="project" value="UniProtKB-UniRule"/>
</dbReference>
<name>A0A0S3S9S9_PHAAN</name>
<dbReference type="AlphaFoldDB" id="A0A0S3S9S9"/>
<sequence length="462" mass="50548">MAGNCLPPVIITGSGRPVLEPNEIECFFLSGVDLLCEDDPSTSFPHLKSGLLILTTYRLLWLPDSAASGGGAAGAVPLAAISHIFSVKKSLRSVFSSPRVRFQVSLSPEGRVEAVGSRSVVVTVVVRGKGDCDAFLAKFWENWRARAWEEAGSGSSNAAAAAATAETATTSSSGGIYSSDGTVRMVGVSGILRKEQEMWESTDRSLQEAFQDLNALMSKAKEMVMLAEKMRLKLLSGSNSQANATNDEEMGSKEEMQDWLLSVGIISPVTKESAGALYHQQLSRQLADFVKTPLEKAGGIINLIDIYCLFNRARGTELISPDDLLQACSLWEKFDVQVVLRKFDSGVMVIQTKSHSDEEVFNKVKMLVMKPDALRSGISASDAARTLGVAPAMAKEHLLSAESKGLLCRDISPDGFRFYINLFLEIDRDDVHLLTIVMLKSPRLVEFKPRRERNYKKRFTVL</sequence>
<dbReference type="InterPro" id="IPR021648">
    <property type="entry name" value="GLUE_dom"/>
</dbReference>
<reference evidence="8 9" key="1">
    <citation type="journal article" date="2015" name="Sci. Rep.">
        <title>The power of single molecule real-time sequencing technology in the de novo assembly of a eukaryotic genome.</title>
        <authorList>
            <person name="Sakai H."/>
            <person name="Naito K."/>
            <person name="Ogiso-Tanaka E."/>
            <person name="Takahashi Y."/>
            <person name="Iseki K."/>
            <person name="Muto C."/>
            <person name="Satou K."/>
            <person name="Teruya K."/>
            <person name="Shiroma A."/>
            <person name="Shimoji M."/>
            <person name="Hirano T."/>
            <person name="Itoh T."/>
            <person name="Kaga A."/>
            <person name="Tomooka N."/>
        </authorList>
    </citation>
    <scope>NUCLEOTIDE SEQUENCE [LARGE SCALE GENOMIC DNA]</scope>
    <source>
        <strain evidence="9">cv. Shumari</strain>
    </source>
</reference>
<dbReference type="GO" id="GO:0043328">
    <property type="term" value="P:protein transport to vacuole involved in ubiquitin-dependent protein catabolic process via the multivesicular body sorting pathway"/>
    <property type="evidence" value="ECO:0007669"/>
    <property type="project" value="UniProtKB-UniRule"/>
</dbReference>
<dbReference type="InterPro" id="IPR036390">
    <property type="entry name" value="WH_DNA-bd_sf"/>
</dbReference>
<keyword evidence="6" id="KW-0963">Cytoplasm</keyword>
<dbReference type="FunFam" id="1.10.10.10:FF:000165">
    <property type="entry name" value="Vacuolar protein sorting protein (Vps36)"/>
    <property type="match status" value="1"/>
</dbReference>
<evidence type="ECO:0000313" key="8">
    <source>
        <dbReference type="EMBL" id="BAT89631.1"/>
    </source>
</evidence>
<keyword evidence="3 6" id="KW-0967">Endosome</keyword>
<dbReference type="FunFam" id="1.10.10.10:FF:000368">
    <property type="entry name" value="vacuolar protein sorting-associated protein 36-like"/>
    <property type="match status" value="1"/>
</dbReference>
<evidence type="ECO:0000256" key="3">
    <source>
        <dbReference type="ARBA" id="ARBA00022753"/>
    </source>
</evidence>
<dbReference type="SUPFAM" id="SSF50729">
    <property type="entry name" value="PH domain-like"/>
    <property type="match status" value="1"/>
</dbReference>
<protein>
    <recommendedName>
        <fullName evidence="6">Vacuolar protein-sorting-associated protein 36</fullName>
    </recommendedName>
    <alternativeName>
        <fullName evidence="6">ESCRT-II complex subunit VPS36</fullName>
    </alternativeName>
</protein>
<dbReference type="InterPro" id="IPR040608">
    <property type="entry name" value="Snf8/Vps36"/>
</dbReference>
<comment type="function">
    <text evidence="6">Component of the ESCRT-II complex (endosomal sorting complex required for transport II), which is required for multivesicular body (MVB) formation and sorting of endosomal cargo proteins into MVBs.</text>
</comment>
<organism evidence="8 9">
    <name type="scientific">Vigna angularis var. angularis</name>
    <dbReference type="NCBI Taxonomy" id="157739"/>
    <lineage>
        <taxon>Eukaryota</taxon>
        <taxon>Viridiplantae</taxon>
        <taxon>Streptophyta</taxon>
        <taxon>Embryophyta</taxon>
        <taxon>Tracheophyta</taxon>
        <taxon>Spermatophyta</taxon>
        <taxon>Magnoliopsida</taxon>
        <taxon>eudicotyledons</taxon>
        <taxon>Gunneridae</taxon>
        <taxon>Pentapetalae</taxon>
        <taxon>rosids</taxon>
        <taxon>fabids</taxon>
        <taxon>Fabales</taxon>
        <taxon>Fabaceae</taxon>
        <taxon>Papilionoideae</taxon>
        <taxon>50 kb inversion clade</taxon>
        <taxon>NPAAA clade</taxon>
        <taxon>indigoferoid/millettioid clade</taxon>
        <taxon>Phaseoleae</taxon>
        <taxon>Vigna</taxon>
    </lineage>
</organism>
<proteinExistence type="inferred from homology"/>
<keyword evidence="5" id="KW-0175">Coiled coil</keyword>
<dbReference type="Proteomes" id="UP000291084">
    <property type="component" value="Chromosome 6"/>
</dbReference>
<evidence type="ECO:0000313" key="9">
    <source>
        <dbReference type="Proteomes" id="UP000291084"/>
    </source>
</evidence>
<accession>A0A0S3S9S9</accession>
<feature type="domain" description="GLUE N-terminal" evidence="7">
    <location>
        <begin position="9"/>
        <end position="155"/>
    </location>
</feature>
<evidence type="ECO:0000256" key="5">
    <source>
        <dbReference type="ARBA" id="ARBA00023054"/>
    </source>
</evidence>
<dbReference type="SUPFAM" id="SSF46785">
    <property type="entry name" value="Winged helix' DNA-binding domain"/>
    <property type="match status" value="1"/>
</dbReference>
<comment type="subunit">
    <text evidence="6">Component of the endosomal sorting complex required for transport II (ESCRT-II).</text>
</comment>
<keyword evidence="2 6" id="KW-0813">Transport</keyword>